<keyword evidence="2" id="KW-1185">Reference proteome</keyword>
<gene>
    <name evidence="1" type="ORF">HAX54_029160</name>
</gene>
<evidence type="ECO:0000313" key="2">
    <source>
        <dbReference type="Proteomes" id="UP000823775"/>
    </source>
</evidence>
<sequence>FHLGINPPLKHPKIEHDQLPTLVEGIVTNDTLTALIMNYGDNGSPEYTETVNALNGIGSYSFSSKS</sequence>
<proteinExistence type="predicted"/>
<feature type="non-terminal residue" evidence="1">
    <location>
        <position position="1"/>
    </location>
</feature>
<name>A0ABS8V686_DATST</name>
<dbReference type="Proteomes" id="UP000823775">
    <property type="component" value="Unassembled WGS sequence"/>
</dbReference>
<evidence type="ECO:0000313" key="1">
    <source>
        <dbReference type="EMBL" id="MCD9642374.1"/>
    </source>
</evidence>
<reference evidence="1 2" key="1">
    <citation type="journal article" date="2021" name="BMC Genomics">
        <title>Datura genome reveals duplications of psychoactive alkaloid biosynthetic genes and high mutation rate following tissue culture.</title>
        <authorList>
            <person name="Rajewski A."/>
            <person name="Carter-House D."/>
            <person name="Stajich J."/>
            <person name="Litt A."/>
        </authorList>
    </citation>
    <scope>NUCLEOTIDE SEQUENCE [LARGE SCALE GENOMIC DNA]</scope>
    <source>
        <strain evidence="1">AR-01</strain>
    </source>
</reference>
<dbReference type="EMBL" id="JACEIK010003609">
    <property type="protein sequence ID" value="MCD9642374.1"/>
    <property type="molecule type" value="Genomic_DNA"/>
</dbReference>
<accession>A0ABS8V686</accession>
<organism evidence="1 2">
    <name type="scientific">Datura stramonium</name>
    <name type="common">Jimsonweed</name>
    <name type="synonym">Common thornapple</name>
    <dbReference type="NCBI Taxonomy" id="4076"/>
    <lineage>
        <taxon>Eukaryota</taxon>
        <taxon>Viridiplantae</taxon>
        <taxon>Streptophyta</taxon>
        <taxon>Embryophyta</taxon>
        <taxon>Tracheophyta</taxon>
        <taxon>Spermatophyta</taxon>
        <taxon>Magnoliopsida</taxon>
        <taxon>eudicotyledons</taxon>
        <taxon>Gunneridae</taxon>
        <taxon>Pentapetalae</taxon>
        <taxon>asterids</taxon>
        <taxon>lamiids</taxon>
        <taxon>Solanales</taxon>
        <taxon>Solanaceae</taxon>
        <taxon>Solanoideae</taxon>
        <taxon>Datureae</taxon>
        <taxon>Datura</taxon>
    </lineage>
</organism>
<comment type="caution">
    <text evidence="1">The sequence shown here is derived from an EMBL/GenBank/DDBJ whole genome shotgun (WGS) entry which is preliminary data.</text>
</comment>
<protein>
    <submittedName>
        <fullName evidence="1">Uncharacterized protein</fullName>
    </submittedName>
</protein>